<dbReference type="EMBL" id="HBGJ01043853">
    <property type="protein sequence ID" value="CAD9269184.1"/>
    <property type="molecule type" value="Transcribed_RNA"/>
</dbReference>
<evidence type="ECO:0000256" key="2">
    <source>
        <dbReference type="ARBA" id="ARBA00006737"/>
    </source>
</evidence>
<dbReference type="PANTHER" id="PTHR21648">
    <property type="entry name" value="FLAGELLAR RADIAL SPOKE PROTEIN 3"/>
    <property type="match status" value="1"/>
</dbReference>
<accession>A0A7S1UL06</accession>
<feature type="compositionally biased region" description="Basic and acidic residues" evidence="9">
    <location>
        <begin position="342"/>
        <end position="355"/>
    </location>
</feature>
<dbReference type="AlphaFoldDB" id="A0A7S1UL06"/>
<keyword evidence="8" id="KW-0966">Cell projection</keyword>
<dbReference type="GO" id="GO:0005929">
    <property type="term" value="C:cilium"/>
    <property type="evidence" value="ECO:0007669"/>
    <property type="project" value="TreeGrafter"/>
</dbReference>
<evidence type="ECO:0000256" key="4">
    <source>
        <dbReference type="ARBA" id="ARBA00022553"/>
    </source>
</evidence>
<keyword evidence="6" id="KW-0969">Cilium</keyword>
<sequence length="367" mass="42004">MQAFTHASEPQPVPLKRQRPKYREDSSDDLSSTNNIMFDRRVVRGNTYAAQVITQAQQREIERLREEDERRRRAEATRRKRGQKRRPSTPPPVPGRVHMDIQTEEYVERLADRADELDAATQTDAGMDKPIPVLFVPKKSGVDKETQILDGDLFDFDFEVAPVLEVLVVKTLENSMMEIMEEAELEAIREQQAAFEMERNAELAEVQRLEAAVQRRADEKHRRIEQKKAKQAELVAMKEKVESRGIAQGYMADLQDRVFDTMGGMGLFFDPLVREVETSFLPWLLDETMGRVDKLHLAQDLAKSLLQESMGKAKKEARAFRKGIAEAEAAKAARIQEELEAKARAEEEERRRLEELAAAEAEAEEEG</sequence>
<keyword evidence="5" id="KW-0282">Flagellum</keyword>
<evidence type="ECO:0000256" key="3">
    <source>
        <dbReference type="ARBA" id="ARBA00022490"/>
    </source>
</evidence>
<reference evidence="10" key="1">
    <citation type="submission" date="2021-01" db="EMBL/GenBank/DDBJ databases">
        <authorList>
            <person name="Corre E."/>
            <person name="Pelletier E."/>
            <person name="Niang G."/>
            <person name="Scheremetjew M."/>
            <person name="Finn R."/>
            <person name="Kale V."/>
            <person name="Holt S."/>
            <person name="Cochrane G."/>
            <person name="Meng A."/>
            <person name="Brown T."/>
            <person name="Cohen L."/>
        </authorList>
    </citation>
    <scope>NUCLEOTIDE SEQUENCE</scope>
    <source>
        <strain evidence="10">CCMP2877</strain>
    </source>
</reference>
<evidence type="ECO:0000256" key="7">
    <source>
        <dbReference type="ARBA" id="ARBA00023212"/>
    </source>
</evidence>
<comment type="subcellular location">
    <subcellularLocation>
        <location evidence="1">Cytoplasm</location>
        <location evidence="1">Cytoskeleton</location>
        <location evidence="1">Flagellum axoneme</location>
    </subcellularLocation>
</comment>
<evidence type="ECO:0008006" key="11">
    <source>
        <dbReference type="Google" id="ProtNLM"/>
    </source>
</evidence>
<evidence type="ECO:0000256" key="6">
    <source>
        <dbReference type="ARBA" id="ARBA00023069"/>
    </source>
</evidence>
<feature type="region of interest" description="Disordered" evidence="9">
    <location>
        <begin position="342"/>
        <end position="367"/>
    </location>
</feature>
<name>A0A7S1UL06_9STRA</name>
<feature type="region of interest" description="Disordered" evidence="9">
    <location>
        <begin position="64"/>
        <end position="97"/>
    </location>
</feature>
<dbReference type="InterPro" id="IPR009290">
    <property type="entry name" value="Radial_spoke_3"/>
</dbReference>
<evidence type="ECO:0000313" key="10">
    <source>
        <dbReference type="EMBL" id="CAD9269184.1"/>
    </source>
</evidence>
<organism evidence="10">
    <name type="scientific">Phaeomonas parva</name>
    <dbReference type="NCBI Taxonomy" id="124430"/>
    <lineage>
        <taxon>Eukaryota</taxon>
        <taxon>Sar</taxon>
        <taxon>Stramenopiles</taxon>
        <taxon>Ochrophyta</taxon>
        <taxon>Pinguiophyceae</taxon>
        <taxon>Pinguiochrysidales</taxon>
        <taxon>Pinguiochrysidaceae</taxon>
        <taxon>Phaeomonas</taxon>
    </lineage>
</organism>
<dbReference type="Pfam" id="PF06098">
    <property type="entry name" value="Radial_spoke_3"/>
    <property type="match status" value="1"/>
</dbReference>
<keyword evidence="3" id="KW-0963">Cytoplasm</keyword>
<feature type="compositionally biased region" description="Basic and acidic residues" evidence="9">
    <location>
        <begin position="64"/>
        <end position="77"/>
    </location>
</feature>
<feature type="compositionally biased region" description="Basic residues" evidence="9">
    <location>
        <begin position="78"/>
        <end position="87"/>
    </location>
</feature>
<keyword evidence="7" id="KW-0206">Cytoskeleton</keyword>
<evidence type="ECO:0000256" key="5">
    <source>
        <dbReference type="ARBA" id="ARBA00022846"/>
    </source>
</evidence>
<evidence type="ECO:0000256" key="1">
    <source>
        <dbReference type="ARBA" id="ARBA00004611"/>
    </source>
</evidence>
<gene>
    <name evidence="10" type="ORF">PPAR1163_LOCUS27621</name>
</gene>
<proteinExistence type="inferred from homology"/>
<dbReference type="PANTHER" id="PTHR21648:SF0">
    <property type="entry name" value="RADIAL SPOKE HEAD PROTEIN 3 HOMOLOG"/>
    <property type="match status" value="1"/>
</dbReference>
<protein>
    <recommendedName>
        <fullName evidence="11">Radial spoke protein 3</fullName>
    </recommendedName>
</protein>
<evidence type="ECO:0000256" key="8">
    <source>
        <dbReference type="ARBA" id="ARBA00023273"/>
    </source>
</evidence>
<evidence type="ECO:0000256" key="9">
    <source>
        <dbReference type="SAM" id="MobiDB-lite"/>
    </source>
</evidence>
<keyword evidence="4" id="KW-0597">Phosphoprotein</keyword>
<feature type="region of interest" description="Disordered" evidence="9">
    <location>
        <begin position="1"/>
        <end position="38"/>
    </location>
</feature>
<comment type="similarity">
    <text evidence="2">Belongs to the flagellar radial spoke RSP3 family.</text>
</comment>